<keyword evidence="3" id="KW-1185">Reference proteome</keyword>
<name>A0ABX2FN10_9BACT</name>
<accession>A0ABX2FN10</accession>
<evidence type="ECO:0000259" key="1">
    <source>
        <dbReference type="Pfam" id="PF13466"/>
    </source>
</evidence>
<gene>
    <name evidence="2" type="ORF">HNP98_001373</name>
</gene>
<protein>
    <recommendedName>
        <fullName evidence="1">MlaB-like STAS domain-containing protein</fullName>
    </recommendedName>
</protein>
<reference evidence="2 3" key="1">
    <citation type="submission" date="2020-05" db="EMBL/GenBank/DDBJ databases">
        <title>Genomic Encyclopedia of Type Strains, Phase IV (KMG-V): Genome sequencing to study the core and pangenomes of soil and plant-associated prokaryotes.</title>
        <authorList>
            <person name="Whitman W."/>
        </authorList>
    </citation>
    <scope>NUCLEOTIDE SEQUENCE [LARGE SCALE GENOMIC DNA]</scope>
    <source>
        <strain evidence="2 3">9A</strain>
    </source>
</reference>
<dbReference type="InterPro" id="IPR036513">
    <property type="entry name" value="STAS_dom_sf"/>
</dbReference>
<dbReference type="Proteomes" id="UP000779507">
    <property type="component" value="Unassembled WGS sequence"/>
</dbReference>
<proteinExistence type="predicted"/>
<dbReference type="InterPro" id="IPR058548">
    <property type="entry name" value="MlaB-like_STAS"/>
</dbReference>
<feature type="domain" description="MlaB-like STAS" evidence="1">
    <location>
        <begin position="23"/>
        <end position="83"/>
    </location>
</feature>
<dbReference type="RefSeq" id="WP_173809306.1">
    <property type="nucleotide sequence ID" value="NZ_JABSNP010000005.1"/>
</dbReference>
<dbReference type="Pfam" id="PF13466">
    <property type="entry name" value="STAS_2"/>
    <property type="match status" value="1"/>
</dbReference>
<sequence length="113" mass="12558">MRVYQELLPHSCLLILTDNDGWAGSAPLAKALRWALRHHHRRVWVDCTSVAHLSATVLALLQQGAERLRQRGGCLVLCHPPRSFGDPNDERVPASLVVAASLLDAENVNMQFE</sequence>
<organism evidence="2 3">
    <name type="scientific">Hymenobacter caeli</name>
    <dbReference type="NCBI Taxonomy" id="2735894"/>
    <lineage>
        <taxon>Bacteria</taxon>
        <taxon>Pseudomonadati</taxon>
        <taxon>Bacteroidota</taxon>
        <taxon>Cytophagia</taxon>
        <taxon>Cytophagales</taxon>
        <taxon>Hymenobacteraceae</taxon>
        <taxon>Hymenobacter</taxon>
    </lineage>
</organism>
<evidence type="ECO:0000313" key="3">
    <source>
        <dbReference type="Proteomes" id="UP000779507"/>
    </source>
</evidence>
<dbReference type="EMBL" id="JABSNP010000005">
    <property type="protein sequence ID" value="NRT18552.1"/>
    <property type="molecule type" value="Genomic_DNA"/>
</dbReference>
<dbReference type="SUPFAM" id="SSF52091">
    <property type="entry name" value="SpoIIaa-like"/>
    <property type="match status" value="1"/>
</dbReference>
<dbReference type="Gene3D" id="3.30.750.24">
    <property type="entry name" value="STAS domain"/>
    <property type="match status" value="1"/>
</dbReference>
<evidence type="ECO:0000313" key="2">
    <source>
        <dbReference type="EMBL" id="NRT18552.1"/>
    </source>
</evidence>
<comment type="caution">
    <text evidence="2">The sequence shown here is derived from an EMBL/GenBank/DDBJ whole genome shotgun (WGS) entry which is preliminary data.</text>
</comment>